<dbReference type="Gene3D" id="6.10.140.2220">
    <property type="match status" value="1"/>
</dbReference>
<feature type="compositionally biased region" description="Basic and acidic residues" evidence="5">
    <location>
        <begin position="395"/>
        <end position="425"/>
    </location>
</feature>
<feature type="compositionally biased region" description="Basic and acidic residues" evidence="5">
    <location>
        <begin position="106"/>
        <end position="122"/>
    </location>
</feature>
<evidence type="ECO:0000313" key="8">
    <source>
        <dbReference type="RefSeq" id="XP_026735355.1"/>
    </source>
</evidence>
<feature type="compositionally biased region" description="Basic residues" evidence="5">
    <location>
        <begin position="577"/>
        <end position="588"/>
    </location>
</feature>
<feature type="compositionally biased region" description="Basic and acidic residues" evidence="5">
    <location>
        <begin position="52"/>
        <end position="64"/>
    </location>
</feature>
<sequence length="1605" mass="181882">MNKKGKHKKGKVPNPSPSQDEKEVPSGDKIEELVIGDKKEDVPTVSDNVQIPEEKVESAPERVPEIVSENIKPAIETKDEDSPKKPKRNRGKKKKGKDDDFDDFEEISKEGDKEQPPEKSDVPEEDKPEDLLPITPTTRKKKNKKKNAEQKSEEPIPPEEEVQNLPSEIKQEEKEDAKQEFLKTESVEPEVKPAKKKKNKKKRNDSERSDKEEISCTSAFQKILDDKDETVEPKVEEKGQDNIISLEATQPEVSKLEIKSDQPTPAKLEEQDKEAPMLDGKGKKKNKKDKKQTQKPEESPKIDKPIAEHTLPSVDVEKPQQEITPQSIQEIAVAAQEDMPKETALTEAPKPLDKESPKPKAKIAKPVEKKRKGKQEMQEPLLPETSISELIPETMKIEEVPSRAPIIERTEQEVPVQEKDVKIEAETPLPDITDIPLLPPDEDEKLIAQEFELLAEKAMGKKRKKASKMPKSLDIQEQKSPDIKQSDVKEDVLKEPLPVISEILTPQAEQLGFNIVSEKCERPTTPIPKVEAKEIIKPPEQAEFQGKVLLTPENVAEEKEFTKEDTQKTDDKQKTDKGKKRKKSPKPPKRTDTQIEELSVSPKPEEVLKETSTPEETTQQSLSESIDASNITKMYDIEISSIKPGEPELTPSDAVPDITYPRATSQQLIDPNNNTVIREIFPVQPVTLGSILTPDIKAPANIDSSIKSPETAKSTEASPPREEKTDLKSKMMEVNQDMEELRLSIERSLAELTSIEKSEDTLEKQFEATKQQSERISNILFDTPPVSSVCQDVDKKTDTKESSIIPLGVAEITPAPEETSKPAMATLQQIMAEEKKTAADQSKKSSKKQKKHEVKADKKPDNLFIPFIDEPPVEPTAIVKEKSVEPQPVDTSFTAKKTLTEEQKIIERPKSPIPLPAPEIKPSAVATPENVKDDEKELKAKEQIIESPADVPPVCPARKDQKGKNKKKKGKQETPMTATPQSSSTSSTSTTTQSQTTQEPKKEEKTESKTENKSDNQNKGETKQKGKQQSGGLDSTTQEDIHSDYEPIENFEDALTSSVDDVNKTFEIIVKESQEQNNPKINIIAPDEEKKTVSPPKNLLSHHDIPVPSNRRDYKKEKDKIPNEITAKVKIKDSVEVERKQSKNTQTNNKMKDFSKDYKINDNDDFVYKYSFRKVFLQSACHVCKKALSGCRVPCSFCNLLFYCSNKHKDEDWPQHQALCFAVSTIVHLKDQKHIYADAKNLTGHDYRLIRMQMIVSCEKVLKRRLVPWEQEALLYPRVCAHVPCREWRQNKLSDCQECGQMSYCSDNADHFPNTHARWCKSYSLYEKLVSYQQTQGRLEPKLPTRVLKEPQQIPEKINEVLASMYEEKIDMNDIQYAALTQLATAPLTAAYCYQLCKNKLGTLSNGVFKSNSFTIHVVGAELQFEADALNKWEVFFLHLRPDLQELRVVLINYNLNPSNLPLELLGKIKLCENCRQNKRRVVFSFQDKRTYAEYKASEDFSHPDIVCAFNPSIQRSSVYNGKDPWPSTINVVLKLKIPFIITGYTITELHKDCIRIKECSESGYNFIAEPKYNNFASVRPDRNFISDDEMPLLFKNYCFAVISG</sequence>
<feature type="compositionally biased region" description="Low complexity" evidence="5">
    <location>
        <begin position="979"/>
        <end position="998"/>
    </location>
</feature>
<evidence type="ECO:0000313" key="7">
    <source>
        <dbReference type="Proteomes" id="UP000322000"/>
    </source>
</evidence>
<feature type="compositionally biased region" description="Basic and acidic residues" evidence="5">
    <location>
        <begin position="474"/>
        <end position="489"/>
    </location>
</feature>
<feature type="compositionally biased region" description="Basic and acidic residues" evidence="5">
    <location>
        <begin position="832"/>
        <end position="843"/>
    </location>
</feature>
<feature type="compositionally biased region" description="Low complexity" evidence="5">
    <location>
        <begin position="610"/>
        <end position="625"/>
    </location>
</feature>
<dbReference type="PANTHER" id="PTHR28069">
    <property type="entry name" value="GH20023P"/>
    <property type="match status" value="1"/>
</dbReference>
<feature type="compositionally biased region" description="Basic and acidic residues" evidence="5">
    <location>
        <begin position="230"/>
        <end position="240"/>
    </location>
</feature>
<feature type="compositionally biased region" description="Basic and acidic residues" evidence="5">
    <location>
        <begin position="999"/>
        <end position="1024"/>
    </location>
</feature>
<feature type="region of interest" description="Disordered" evidence="5">
    <location>
        <begin position="700"/>
        <end position="727"/>
    </location>
</feature>
<feature type="compositionally biased region" description="Basic residues" evidence="5">
    <location>
        <begin position="359"/>
        <end position="373"/>
    </location>
</feature>
<feature type="region of interest" description="Disordered" evidence="5">
    <location>
        <begin position="1"/>
        <end position="438"/>
    </location>
</feature>
<dbReference type="InterPro" id="IPR002893">
    <property type="entry name" value="Znf_MYND"/>
</dbReference>
<evidence type="ECO:0000259" key="6">
    <source>
        <dbReference type="PROSITE" id="PS50865"/>
    </source>
</evidence>
<feature type="compositionally biased region" description="Basic and acidic residues" evidence="5">
    <location>
        <begin position="291"/>
        <end position="307"/>
    </location>
</feature>
<dbReference type="PROSITE" id="PS01360">
    <property type="entry name" value="ZF_MYND_1"/>
    <property type="match status" value="1"/>
</dbReference>
<feature type="compositionally biased region" description="Polar residues" evidence="5">
    <location>
        <begin position="702"/>
        <end position="717"/>
    </location>
</feature>
<feature type="compositionally biased region" description="Basic residues" evidence="5">
    <location>
        <begin position="85"/>
        <end position="95"/>
    </location>
</feature>
<evidence type="ECO:0000256" key="4">
    <source>
        <dbReference type="PROSITE-ProRule" id="PRU00134"/>
    </source>
</evidence>
<dbReference type="InterPro" id="IPR046824">
    <property type="entry name" value="Mss51-like_C"/>
</dbReference>
<feature type="region of interest" description="Disordered" evidence="5">
    <location>
        <begin position="459"/>
        <end position="489"/>
    </location>
</feature>
<feature type="domain" description="MYND-type" evidence="6">
    <location>
        <begin position="1181"/>
        <end position="1220"/>
    </location>
</feature>
<feature type="compositionally biased region" description="Basic residues" evidence="5">
    <location>
        <begin position="194"/>
        <end position="203"/>
    </location>
</feature>
<protein>
    <submittedName>
        <fullName evidence="8">Titin-like</fullName>
    </submittedName>
</protein>
<keyword evidence="7" id="KW-1185">Reference proteome</keyword>
<dbReference type="PROSITE" id="PS50865">
    <property type="entry name" value="ZF_MYND_2"/>
    <property type="match status" value="1"/>
</dbReference>
<feature type="compositionally biased region" description="Basic residues" evidence="5">
    <location>
        <begin position="1"/>
        <end position="11"/>
    </location>
</feature>
<feature type="compositionally biased region" description="Basic and acidic residues" evidence="5">
    <location>
        <begin position="19"/>
        <end position="42"/>
    </location>
</feature>
<dbReference type="PANTHER" id="PTHR28069:SF2">
    <property type="entry name" value="GH20023P"/>
    <property type="match status" value="1"/>
</dbReference>
<dbReference type="KEGG" id="tnl:113499183"/>
<feature type="compositionally biased region" description="Basic and acidic residues" evidence="5">
    <location>
        <begin position="204"/>
        <end position="214"/>
    </location>
</feature>
<feature type="region of interest" description="Disordered" evidence="5">
    <location>
        <begin position="830"/>
        <end position="1051"/>
    </location>
</feature>
<feature type="compositionally biased region" description="Polar residues" evidence="5">
    <location>
        <begin position="1027"/>
        <end position="1038"/>
    </location>
</feature>
<reference evidence="8" key="1">
    <citation type="submission" date="2025-08" db="UniProtKB">
        <authorList>
            <consortium name="RefSeq"/>
        </authorList>
    </citation>
    <scope>IDENTIFICATION</scope>
</reference>
<keyword evidence="3" id="KW-0862">Zinc</keyword>
<feature type="compositionally biased region" description="Low complexity" evidence="5">
    <location>
        <begin position="427"/>
        <end position="436"/>
    </location>
</feature>
<dbReference type="SUPFAM" id="SSF144232">
    <property type="entry name" value="HIT/MYND zinc finger-like"/>
    <property type="match status" value="1"/>
</dbReference>
<keyword evidence="1" id="KW-0479">Metal-binding</keyword>
<evidence type="ECO:0000256" key="2">
    <source>
        <dbReference type="ARBA" id="ARBA00022771"/>
    </source>
</evidence>
<feature type="compositionally biased region" description="Basic and acidic residues" evidence="5">
    <location>
        <begin position="930"/>
        <end position="944"/>
    </location>
</feature>
<feature type="compositionally biased region" description="Basic and acidic residues" evidence="5">
    <location>
        <begin position="898"/>
        <end position="910"/>
    </location>
</feature>
<dbReference type="GO" id="GO:0008270">
    <property type="term" value="F:zinc ion binding"/>
    <property type="evidence" value="ECO:0007669"/>
    <property type="project" value="UniProtKB-KW"/>
</dbReference>
<organism evidence="7 8">
    <name type="scientific">Trichoplusia ni</name>
    <name type="common">Cabbage looper</name>
    <dbReference type="NCBI Taxonomy" id="7111"/>
    <lineage>
        <taxon>Eukaryota</taxon>
        <taxon>Metazoa</taxon>
        <taxon>Ecdysozoa</taxon>
        <taxon>Arthropoda</taxon>
        <taxon>Hexapoda</taxon>
        <taxon>Insecta</taxon>
        <taxon>Pterygota</taxon>
        <taxon>Neoptera</taxon>
        <taxon>Endopterygota</taxon>
        <taxon>Lepidoptera</taxon>
        <taxon>Glossata</taxon>
        <taxon>Ditrysia</taxon>
        <taxon>Noctuoidea</taxon>
        <taxon>Noctuidae</taxon>
        <taxon>Plusiinae</taxon>
        <taxon>Trichoplusia</taxon>
    </lineage>
</organism>
<feature type="region of interest" description="Disordered" evidence="5">
    <location>
        <begin position="521"/>
        <end position="631"/>
    </location>
</feature>
<feature type="compositionally biased region" description="Basic and acidic residues" evidence="5">
    <location>
        <begin position="169"/>
        <end position="193"/>
    </location>
</feature>
<dbReference type="Proteomes" id="UP000322000">
    <property type="component" value="Chromosome 12"/>
</dbReference>
<dbReference type="GeneID" id="113499183"/>
<dbReference type="OrthoDB" id="5282002at2759"/>
<dbReference type="RefSeq" id="XP_026735355.1">
    <property type="nucleotide sequence ID" value="XM_026879554.1"/>
</dbReference>
<evidence type="ECO:0000256" key="3">
    <source>
        <dbReference type="ARBA" id="ARBA00022833"/>
    </source>
</evidence>
<proteinExistence type="predicted"/>
<feature type="compositionally biased region" description="Basic and acidic residues" evidence="5">
    <location>
        <begin position="556"/>
        <end position="576"/>
    </location>
</feature>
<feature type="compositionally biased region" description="Basic residues" evidence="5">
    <location>
        <begin position="844"/>
        <end position="853"/>
    </location>
</feature>
<dbReference type="Pfam" id="PF01753">
    <property type="entry name" value="zf-MYND"/>
    <property type="match status" value="1"/>
</dbReference>
<dbReference type="Pfam" id="PF20179">
    <property type="entry name" value="MSS51_C"/>
    <property type="match status" value="1"/>
</dbReference>
<keyword evidence="2 4" id="KW-0863">Zinc-finger</keyword>
<name>A0A7E5W407_TRINI</name>
<accession>A0A7E5W407</accession>
<feature type="compositionally biased region" description="Basic and acidic residues" evidence="5">
    <location>
        <begin position="1101"/>
        <end position="1117"/>
    </location>
</feature>
<gene>
    <name evidence="8" type="primary">LOC113499183</name>
</gene>
<dbReference type="InParanoid" id="A0A7E5W407"/>
<feature type="compositionally biased region" description="Basic and acidic residues" evidence="5">
    <location>
        <begin position="267"/>
        <end position="276"/>
    </location>
</feature>
<evidence type="ECO:0000256" key="5">
    <source>
        <dbReference type="SAM" id="MobiDB-lite"/>
    </source>
</evidence>
<feature type="region of interest" description="Disordered" evidence="5">
    <location>
        <begin position="1091"/>
        <end position="1117"/>
    </location>
</feature>
<evidence type="ECO:0000256" key="1">
    <source>
        <dbReference type="ARBA" id="ARBA00022723"/>
    </source>
</evidence>
<feature type="compositionally biased region" description="Basic and acidic residues" evidence="5">
    <location>
        <begin position="75"/>
        <end position="84"/>
    </location>
</feature>